<dbReference type="PANTHER" id="PTHR12110">
    <property type="entry name" value="HYDROXYPYRUVATE ISOMERASE"/>
    <property type="match status" value="1"/>
</dbReference>
<keyword evidence="2" id="KW-0413">Isomerase</keyword>
<name>A0ABW0NJ44_9BURK</name>
<dbReference type="InterPro" id="IPR050312">
    <property type="entry name" value="IolE/XylAMocC-like"/>
</dbReference>
<gene>
    <name evidence="2" type="ORF">ACFPOE_16230</name>
</gene>
<evidence type="ECO:0000313" key="2">
    <source>
        <dbReference type="EMBL" id="MFC5499097.1"/>
    </source>
</evidence>
<dbReference type="RefSeq" id="WP_376851208.1">
    <property type="nucleotide sequence ID" value="NZ_JBHSMF010000009.1"/>
</dbReference>
<feature type="domain" description="Xylose isomerase-like TIM barrel" evidence="1">
    <location>
        <begin position="21"/>
        <end position="273"/>
    </location>
</feature>
<dbReference type="PANTHER" id="PTHR12110:SF21">
    <property type="entry name" value="XYLOSE ISOMERASE-LIKE TIM BARREL DOMAIN-CONTAINING PROTEIN"/>
    <property type="match status" value="1"/>
</dbReference>
<comment type="caution">
    <text evidence="2">The sequence shown here is derived from an EMBL/GenBank/DDBJ whole genome shotgun (WGS) entry which is preliminary data.</text>
</comment>
<dbReference type="InterPro" id="IPR013022">
    <property type="entry name" value="Xyl_isomerase-like_TIM-brl"/>
</dbReference>
<evidence type="ECO:0000259" key="1">
    <source>
        <dbReference type="Pfam" id="PF01261"/>
    </source>
</evidence>
<dbReference type="EMBL" id="JBHSMF010000009">
    <property type="protein sequence ID" value="MFC5499097.1"/>
    <property type="molecule type" value="Genomic_DNA"/>
</dbReference>
<protein>
    <submittedName>
        <fullName evidence="2">Sugar phosphate isomerase/epimerase family protein</fullName>
    </submittedName>
</protein>
<dbReference type="GO" id="GO:0016853">
    <property type="term" value="F:isomerase activity"/>
    <property type="evidence" value="ECO:0007669"/>
    <property type="project" value="UniProtKB-KW"/>
</dbReference>
<keyword evidence="3" id="KW-1185">Reference proteome</keyword>
<sequence>MKFSLCNEVLQPQPFEQQCVAAAAMGYDALEVAPFTLADNPMLISDAQAGALRRMAQDAGLVVSGLHWLLVAPSGLSIVDASEPVRQRTLAVMRRLVELCALMGGSYLVHGSPKQRSVPPGSSREQALERATDCFAAIALAARDAGVVYCIEPLATRETDLLNTVEEAARIVDAIGSPGLKTMIDCSAAGQVEREPVEALMRRWMPSGHVAHVQVNDPNRRGPGQGAMRFAPILEAIAQLQASGDYDGIVAVEPFDYVPDGPTCAARSIGYLKGIVEGLAHG</sequence>
<dbReference type="SUPFAM" id="SSF51658">
    <property type="entry name" value="Xylose isomerase-like"/>
    <property type="match status" value="1"/>
</dbReference>
<dbReference type="Proteomes" id="UP001596037">
    <property type="component" value="Unassembled WGS sequence"/>
</dbReference>
<dbReference type="Pfam" id="PF01261">
    <property type="entry name" value="AP_endonuc_2"/>
    <property type="match status" value="1"/>
</dbReference>
<evidence type="ECO:0000313" key="3">
    <source>
        <dbReference type="Proteomes" id="UP001596037"/>
    </source>
</evidence>
<proteinExistence type="predicted"/>
<accession>A0ABW0NJ44</accession>
<dbReference type="InterPro" id="IPR036237">
    <property type="entry name" value="Xyl_isomerase-like_sf"/>
</dbReference>
<organism evidence="2 3">
    <name type="scientific">Caenimonas terrae</name>
    <dbReference type="NCBI Taxonomy" id="696074"/>
    <lineage>
        <taxon>Bacteria</taxon>
        <taxon>Pseudomonadati</taxon>
        <taxon>Pseudomonadota</taxon>
        <taxon>Betaproteobacteria</taxon>
        <taxon>Burkholderiales</taxon>
        <taxon>Comamonadaceae</taxon>
        <taxon>Caenimonas</taxon>
    </lineage>
</organism>
<dbReference type="Gene3D" id="3.20.20.150">
    <property type="entry name" value="Divalent-metal-dependent TIM barrel enzymes"/>
    <property type="match status" value="1"/>
</dbReference>
<reference evidence="3" key="1">
    <citation type="journal article" date="2019" name="Int. J. Syst. Evol. Microbiol.">
        <title>The Global Catalogue of Microorganisms (GCM) 10K type strain sequencing project: providing services to taxonomists for standard genome sequencing and annotation.</title>
        <authorList>
            <consortium name="The Broad Institute Genomics Platform"/>
            <consortium name="The Broad Institute Genome Sequencing Center for Infectious Disease"/>
            <person name="Wu L."/>
            <person name="Ma J."/>
        </authorList>
    </citation>
    <scope>NUCLEOTIDE SEQUENCE [LARGE SCALE GENOMIC DNA]</scope>
    <source>
        <strain evidence="3">CCUG 57401</strain>
    </source>
</reference>